<dbReference type="InterPro" id="IPR032854">
    <property type="entry name" value="ALKBH3"/>
</dbReference>
<dbReference type="Proteomes" id="UP000076532">
    <property type="component" value="Unassembled WGS sequence"/>
</dbReference>
<keyword evidence="2" id="KW-1185">Reference proteome</keyword>
<dbReference type="PANTHER" id="PTHR31212">
    <property type="entry name" value="ALPHA-KETOGLUTARATE-DEPENDENT DIOXYGENASE ALKB HOMOLOG 3"/>
    <property type="match status" value="1"/>
</dbReference>
<evidence type="ECO:0000313" key="2">
    <source>
        <dbReference type="Proteomes" id="UP000076532"/>
    </source>
</evidence>
<dbReference type="GO" id="GO:0051213">
    <property type="term" value="F:dioxygenase activity"/>
    <property type="evidence" value="ECO:0007669"/>
    <property type="project" value="InterPro"/>
</dbReference>
<evidence type="ECO:0000313" key="1">
    <source>
        <dbReference type="EMBL" id="KZP10299.1"/>
    </source>
</evidence>
<dbReference type="OrthoDB" id="445341at2759"/>
<dbReference type="PANTHER" id="PTHR31212:SF5">
    <property type="entry name" value="ISOCHORISMATASE FAMILY PROTEIN FAMILY (AFU_ORTHOLOGUE AFUA_3G14500)"/>
    <property type="match status" value="1"/>
</dbReference>
<dbReference type="GO" id="GO:0006307">
    <property type="term" value="P:DNA alkylation repair"/>
    <property type="evidence" value="ECO:0007669"/>
    <property type="project" value="InterPro"/>
</dbReference>
<protein>
    <submittedName>
        <fullName evidence="1">Uncharacterized protein</fullName>
    </submittedName>
</protein>
<accession>A0A165Z7F8</accession>
<reference evidence="1 2" key="1">
    <citation type="journal article" date="2016" name="Mol. Biol. Evol.">
        <title>Comparative Genomics of Early-Diverging Mushroom-Forming Fungi Provides Insights into the Origins of Lignocellulose Decay Capabilities.</title>
        <authorList>
            <person name="Nagy L.G."/>
            <person name="Riley R."/>
            <person name="Tritt A."/>
            <person name="Adam C."/>
            <person name="Daum C."/>
            <person name="Floudas D."/>
            <person name="Sun H."/>
            <person name="Yadav J.S."/>
            <person name="Pangilinan J."/>
            <person name="Larsson K.H."/>
            <person name="Matsuura K."/>
            <person name="Barry K."/>
            <person name="Labutti K."/>
            <person name="Kuo R."/>
            <person name="Ohm R.A."/>
            <person name="Bhattacharya S.S."/>
            <person name="Shirouzu T."/>
            <person name="Yoshinaga Y."/>
            <person name="Martin F.M."/>
            <person name="Grigoriev I.V."/>
            <person name="Hibbett D.S."/>
        </authorList>
    </citation>
    <scope>NUCLEOTIDE SEQUENCE [LARGE SCALE GENOMIC DNA]</scope>
    <source>
        <strain evidence="1 2">CBS 109695</strain>
    </source>
</reference>
<gene>
    <name evidence="1" type="ORF">FIBSPDRAFT_938091</name>
</gene>
<proteinExistence type="predicted"/>
<dbReference type="Gene3D" id="2.60.120.590">
    <property type="entry name" value="Alpha-ketoglutarate-dependent dioxygenase AlkB-like"/>
    <property type="match status" value="1"/>
</dbReference>
<sequence>MREEIRWDTMFHRGRLVDGSIGLKRGSAAEGGCRRHPADESPALLPFSATVQRILAHLVNHVLIQHYRNGTDYISERSDKTIDVIWGQGACVKTKEQEQVMATLIGEKGKKEAEALVSAFGQENAENKFEKYDAGIDVLNFPVKASQQ</sequence>
<name>A0A165Z7F8_9AGAM</name>
<dbReference type="EMBL" id="KV417682">
    <property type="protein sequence ID" value="KZP10299.1"/>
    <property type="molecule type" value="Genomic_DNA"/>
</dbReference>
<dbReference type="STRING" id="436010.A0A165Z7F8"/>
<dbReference type="InterPro" id="IPR037151">
    <property type="entry name" value="AlkB-like_sf"/>
</dbReference>
<organism evidence="1 2">
    <name type="scientific">Athelia psychrophila</name>
    <dbReference type="NCBI Taxonomy" id="1759441"/>
    <lineage>
        <taxon>Eukaryota</taxon>
        <taxon>Fungi</taxon>
        <taxon>Dikarya</taxon>
        <taxon>Basidiomycota</taxon>
        <taxon>Agaricomycotina</taxon>
        <taxon>Agaricomycetes</taxon>
        <taxon>Agaricomycetidae</taxon>
        <taxon>Atheliales</taxon>
        <taxon>Atheliaceae</taxon>
        <taxon>Athelia</taxon>
    </lineage>
</organism>
<dbReference type="AlphaFoldDB" id="A0A165Z7F8"/>